<comment type="caution">
    <text evidence="2">The sequence shown here is derived from an EMBL/GenBank/DDBJ whole genome shotgun (WGS) entry which is preliminary data.</text>
</comment>
<dbReference type="AlphaFoldDB" id="A0A4R8G2H0"/>
<evidence type="ECO:0000313" key="3">
    <source>
        <dbReference type="Proteomes" id="UP000294489"/>
    </source>
</evidence>
<reference evidence="2 3" key="1">
    <citation type="submission" date="2019-03" db="EMBL/GenBank/DDBJ databases">
        <title>Freshwater and sediment microbial communities from various areas in North America, analyzing microbe dynamics in response to fracking.</title>
        <authorList>
            <person name="Lamendella R."/>
        </authorList>
    </citation>
    <scope>NUCLEOTIDE SEQUENCE [LARGE SCALE GENOMIC DNA]</scope>
    <source>
        <strain evidence="2 3">6_TX</strain>
    </source>
</reference>
<evidence type="ECO:0000313" key="2">
    <source>
        <dbReference type="EMBL" id="TDX30786.1"/>
    </source>
</evidence>
<proteinExistence type="predicted"/>
<gene>
    <name evidence="2" type="ORF">DFO67_10441</name>
</gene>
<dbReference type="EMBL" id="SOEC01000004">
    <property type="protein sequence ID" value="TDX30786.1"/>
    <property type="molecule type" value="Genomic_DNA"/>
</dbReference>
<dbReference type="Proteomes" id="UP000294489">
    <property type="component" value="Unassembled WGS sequence"/>
</dbReference>
<organism evidence="2 3">
    <name type="scientific">Modicisalibacter xianhensis</name>
    <dbReference type="NCBI Taxonomy" id="442341"/>
    <lineage>
        <taxon>Bacteria</taxon>
        <taxon>Pseudomonadati</taxon>
        <taxon>Pseudomonadota</taxon>
        <taxon>Gammaproteobacteria</taxon>
        <taxon>Oceanospirillales</taxon>
        <taxon>Halomonadaceae</taxon>
        <taxon>Modicisalibacter</taxon>
    </lineage>
</organism>
<feature type="region of interest" description="Disordered" evidence="1">
    <location>
        <begin position="125"/>
        <end position="167"/>
    </location>
</feature>
<sequence length="167" mass="18325">MAIERVKNDGGNWPPSIAELCLRLKPSMADFGLTDPEVAFKEACSHAGNVHGHAWSHQAVREAGAATGFWDLSHVASDIERSRLRKIFLAEYEAICNRVMAGGNVSNVALLESDDMKSAIERAEAAANEESERRMRDFWASRGEEPPKTPREALDRMKGMLDEGGAA</sequence>
<protein>
    <submittedName>
        <fullName evidence="2">Uncharacterized protein</fullName>
    </submittedName>
</protein>
<name>A0A4R8G2H0_9GAMM</name>
<evidence type="ECO:0000256" key="1">
    <source>
        <dbReference type="SAM" id="MobiDB-lite"/>
    </source>
</evidence>
<accession>A0A4R8G2H0</accession>
<feature type="compositionally biased region" description="Basic and acidic residues" evidence="1">
    <location>
        <begin position="125"/>
        <end position="161"/>
    </location>
</feature>